<comment type="function">
    <text evidence="4">Binds to the 23S rRNA.</text>
</comment>
<proteinExistence type="inferred from homology"/>
<dbReference type="Pfam" id="PF00828">
    <property type="entry name" value="Ribosomal_L27A"/>
    <property type="match status" value="1"/>
</dbReference>
<feature type="region of interest" description="Disordered" evidence="5">
    <location>
        <begin position="1"/>
        <end position="44"/>
    </location>
</feature>
<dbReference type="InterPro" id="IPR030878">
    <property type="entry name" value="Ribosomal_uL15"/>
</dbReference>
<evidence type="ECO:0000256" key="4">
    <source>
        <dbReference type="HAMAP-Rule" id="MF_01341"/>
    </source>
</evidence>
<dbReference type="GO" id="GO:0022625">
    <property type="term" value="C:cytosolic large ribosomal subunit"/>
    <property type="evidence" value="ECO:0007669"/>
    <property type="project" value="TreeGrafter"/>
</dbReference>
<evidence type="ECO:0000313" key="7">
    <source>
        <dbReference type="EMBL" id="MZR31178.1"/>
    </source>
</evidence>
<dbReference type="EMBL" id="WTUW01000002">
    <property type="protein sequence ID" value="MZR31178.1"/>
    <property type="molecule type" value="Genomic_DNA"/>
</dbReference>
<dbReference type="NCBIfam" id="TIGR01071">
    <property type="entry name" value="rplO_bact"/>
    <property type="match status" value="1"/>
</dbReference>
<comment type="caution">
    <text evidence="7">The sequence shown here is derived from an EMBL/GenBank/DDBJ whole genome shotgun (WGS) entry which is preliminary data.</text>
</comment>
<dbReference type="AlphaFoldDB" id="A0A6L8W7X3"/>
<dbReference type="PANTHER" id="PTHR12934">
    <property type="entry name" value="50S RIBOSOMAL PROTEIN L15"/>
    <property type="match status" value="1"/>
</dbReference>
<keyword evidence="4" id="KW-0699">rRNA-binding</keyword>
<dbReference type="GO" id="GO:0019843">
    <property type="term" value="F:rRNA binding"/>
    <property type="evidence" value="ECO:0007669"/>
    <property type="project" value="UniProtKB-UniRule"/>
</dbReference>
<keyword evidence="4" id="KW-0694">RNA-binding</keyword>
<dbReference type="InterPro" id="IPR021131">
    <property type="entry name" value="Ribosomal_uL15/eL18"/>
</dbReference>
<dbReference type="GO" id="GO:0003735">
    <property type="term" value="F:structural constituent of ribosome"/>
    <property type="evidence" value="ECO:0007669"/>
    <property type="project" value="InterPro"/>
</dbReference>
<evidence type="ECO:0000256" key="1">
    <source>
        <dbReference type="ARBA" id="ARBA00007320"/>
    </source>
</evidence>
<gene>
    <name evidence="4" type="primary">rplO</name>
    <name evidence="7" type="ORF">GQE98_11090</name>
</gene>
<dbReference type="GO" id="GO:0006412">
    <property type="term" value="P:translation"/>
    <property type="evidence" value="ECO:0007669"/>
    <property type="project" value="UniProtKB-UniRule"/>
</dbReference>
<evidence type="ECO:0000256" key="2">
    <source>
        <dbReference type="ARBA" id="ARBA00022980"/>
    </source>
</evidence>
<evidence type="ECO:0000313" key="8">
    <source>
        <dbReference type="Proteomes" id="UP000476030"/>
    </source>
</evidence>
<dbReference type="Gene3D" id="3.100.10.10">
    <property type="match status" value="1"/>
</dbReference>
<name>A0A6L8W7X3_9PROT</name>
<protein>
    <recommendedName>
        <fullName evidence="4">Large ribosomal subunit protein uL15</fullName>
    </recommendedName>
</protein>
<keyword evidence="3 4" id="KW-0687">Ribonucleoprotein</keyword>
<evidence type="ECO:0000259" key="6">
    <source>
        <dbReference type="Pfam" id="PF00828"/>
    </source>
</evidence>
<reference evidence="7 8" key="1">
    <citation type="submission" date="2019-12" db="EMBL/GenBank/DDBJ databases">
        <title>Snethiella sp. nov. sp. isolated from sea sand.</title>
        <authorList>
            <person name="Kim J."/>
            <person name="Jeong S.E."/>
            <person name="Jung H.S."/>
            <person name="Jeon C.O."/>
        </authorList>
    </citation>
    <scope>NUCLEOTIDE SEQUENCE [LARGE SCALE GENOMIC DNA]</scope>
    <source>
        <strain evidence="7 8">DP05</strain>
    </source>
</reference>
<dbReference type="InterPro" id="IPR036227">
    <property type="entry name" value="Ribosomal_uL15/eL18_sf"/>
</dbReference>
<organism evidence="7 8">
    <name type="scientific">Sneathiella litorea</name>
    <dbReference type="NCBI Taxonomy" id="2606216"/>
    <lineage>
        <taxon>Bacteria</taxon>
        <taxon>Pseudomonadati</taxon>
        <taxon>Pseudomonadota</taxon>
        <taxon>Alphaproteobacteria</taxon>
        <taxon>Sneathiellales</taxon>
        <taxon>Sneathiellaceae</taxon>
        <taxon>Sneathiella</taxon>
    </lineage>
</organism>
<dbReference type="Proteomes" id="UP000476030">
    <property type="component" value="Unassembled WGS sequence"/>
</dbReference>
<feature type="domain" description="Large ribosomal subunit protein uL15/eL18" evidence="6">
    <location>
        <begin position="76"/>
        <end position="149"/>
    </location>
</feature>
<accession>A0A6L8W7X3</accession>
<keyword evidence="2 4" id="KW-0689">Ribosomal protein</keyword>
<sequence length="159" mass="16411">MRLNQLADNEGSTKNRMRVGRGIGSGKGKTSGSGQKGQKSRSGVAIKGFEGGQMSIYRRLPKRGFKNIFSKNFAVANLGRVQAAIDAGKLDPKATITAALLQEAGVVGKIGDGVRLLAKGELKAKASFEVAGASKTALEAVEKAGGKVTILAPSPAKSE</sequence>
<comment type="similarity">
    <text evidence="1 4">Belongs to the universal ribosomal protein uL15 family.</text>
</comment>
<dbReference type="InterPro" id="IPR005749">
    <property type="entry name" value="Ribosomal_uL15_bac-type"/>
</dbReference>
<dbReference type="SUPFAM" id="SSF52080">
    <property type="entry name" value="Ribosomal proteins L15p and L18e"/>
    <property type="match status" value="1"/>
</dbReference>
<keyword evidence="8" id="KW-1185">Reference proteome</keyword>
<dbReference type="RefSeq" id="WP_161315704.1">
    <property type="nucleotide sequence ID" value="NZ_WTUW01000002.1"/>
</dbReference>
<comment type="subunit">
    <text evidence="4">Part of the 50S ribosomal subunit.</text>
</comment>
<evidence type="ECO:0000256" key="3">
    <source>
        <dbReference type="ARBA" id="ARBA00023274"/>
    </source>
</evidence>
<dbReference type="HAMAP" id="MF_01341">
    <property type="entry name" value="Ribosomal_uL15"/>
    <property type="match status" value="1"/>
</dbReference>
<dbReference type="PANTHER" id="PTHR12934:SF11">
    <property type="entry name" value="LARGE RIBOSOMAL SUBUNIT PROTEIN UL15M"/>
    <property type="match status" value="1"/>
</dbReference>
<feature type="compositionally biased region" description="Polar residues" evidence="5">
    <location>
        <begin position="1"/>
        <end position="14"/>
    </location>
</feature>
<feature type="compositionally biased region" description="Gly residues" evidence="5">
    <location>
        <begin position="21"/>
        <end position="35"/>
    </location>
</feature>
<evidence type="ECO:0000256" key="5">
    <source>
        <dbReference type="SAM" id="MobiDB-lite"/>
    </source>
</evidence>